<dbReference type="PANTHER" id="PTHR30386:SF26">
    <property type="entry name" value="TRANSPORT PROTEIN COMB"/>
    <property type="match status" value="1"/>
</dbReference>
<dbReference type="Gene3D" id="2.40.30.170">
    <property type="match status" value="1"/>
</dbReference>
<dbReference type="STRING" id="169679.CSACC_02780"/>
<evidence type="ECO:0000313" key="9">
    <source>
        <dbReference type="EMBL" id="OOM11313.1"/>
    </source>
</evidence>
<feature type="transmembrane region" description="Helical" evidence="6">
    <location>
        <begin position="28"/>
        <end position="46"/>
    </location>
</feature>
<feature type="domain" description="LcnD-like barrel-sandwich hybrid" evidence="7">
    <location>
        <begin position="67"/>
        <end position="131"/>
    </location>
</feature>
<keyword evidence="3 6" id="KW-0812">Transmembrane</keyword>
<evidence type="ECO:0000256" key="4">
    <source>
        <dbReference type="ARBA" id="ARBA00022989"/>
    </source>
</evidence>
<evidence type="ECO:0000259" key="7">
    <source>
        <dbReference type="Pfam" id="PF25935"/>
    </source>
</evidence>
<dbReference type="PANTHER" id="PTHR30386">
    <property type="entry name" value="MEMBRANE FUSION SUBUNIT OF EMRAB-TOLC MULTIDRUG EFFLUX PUMP"/>
    <property type="match status" value="1"/>
</dbReference>
<gene>
    <name evidence="9" type="ORF">CLOSAC_28710</name>
</gene>
<evidence type="ECO:0000256" key="6">
    <source>
        <dbReference type="SAM" id="Phobius"/>
    </source>
</evidence>
<organism evidence="9 10">
    <name type="scientific">Clostridium saccharobutylicum</name>
    <dbReference type="NCBI Taxonomy" id="169679"/>
    <lineage>
        <taxon>Bacteria</taxon>
        <taxon>Bacillati</taxon>
        <taxon>Bacillota</taxon>
        <taxon>Clostridia</taxon>
        <taxon>Eubacteriales</taxon>
        <taxon>Clostridiaceae</taxon>
        <taxon>Clostridium</taxon>
    </lineage>
</organism>
<dbReference type="AlphaFoldDB" id="A0A1S8N4J1"/>
<reference evidence="9 10" key="1">
    <citation type="submission" date="2016-05" db="EMBL/GenBank/DDBJ databases">
        <title>Microbial solvent formation.</title>
        <authorList>
            <person name="Poehlein A."/>
            <person name="Montoya Solano J.D."/>
            <person name="Flitsch S."/>
            <person name="Krabben P."/>
            <person name="Duerre P."/>
            <person name="Daniel R."/>
        </authorList>
    </citation>
    <scope>NUCLEOTIDE SEQUENCE [LARGE SCALE GENOMIC DNA]</scope>
    <source>
        <strain evidence="9 10">L1-8</strain>
    </source>
</reference>
<keyword evidence="5 6" id="KW-0472">Membrane</keyword>
<feature type="domain" description="AprE-like beta-barrel" evidence="8">
    <location>
        <begin position="141"/>
        <end position="226"/>
    </location>
</feature>
<dbReference type="Proteomes" id="UP000191154">
    <property type="component" value="Unassembled WGS sequence"/>
</dbReference>
<accession>A0A1S8N4J1</accession>
<dbReference type="Pfam" id="PF26002">
    <property type="entry name" value="Beta-barrel_AprE"/>
    <property type="match status" value="1"/>
</dbReference>
<dbReference type="EMBL" id="LZYZ01000005">
    <property type="protein sequence ID" value="OOM11313.1"/>
    <property type="molecule type" value="Genomic_DNA"/>
</dbReference>
<sequence length="244" mass="27633">MKYKIEELKDITDSIEIMQNHPNSFSKYMFYIIGLLLILATTWSIFAQKYIVITATGEIRPQGEICDIYTRTNGTIISTNIKDGQFVKEGDILMSFDNNTIIKAQCDGIISLIQDINVGDFIQNGIEIAKIISPNQTQKKVNLYINNEDIINIKQGQDVSLEILSLPQTEYGAIKTTLENISNDAKSNNGNNYYTATCSLDTMNIKDIKGNSLDIKNGMMVKARIINRQVSYFKYFLEKINILN</sequence>
<protein>
    <submittedName>
        <fullName evidence="9">HlyD family secretion protein</fullName>
    </submittedName>
</protein>
<keyword evidence="4 6" id="KW-1133">Transmembrane helix</keyword>
<evidence type="ECO:0000256" key="5">
    <source>
        <dbReference type="ARBA" id="ARBA00023136"/>
    </source>
</evidence>
<dbReference type="RefSeq" id="WP_077865976.1">
    <property type="nucleotide sequence ID" value="NZ_LZYZ01000005.1"/>
</dbReference>
<dbReference type="Gene3D" id="2.40.50.100">
    <property type="match status" value="1"/>
</dbReference>
<evidence type="ECO:0000256" key="1">
    <source>
        <dbReference type="ARBA" id="ARBA00004167"/>
    </source>
</evidence>
<evidence type="ECO:0000259" key="8">
    <source>
        <dbReference type="Pfam" id="PF26002"/>
    </source>
</evidence>
<comment type="caution">
    <text evidence="9">The sequence shown here is derived from an EMBL/GenBank/DDBJ whole genome shotgun (WGS) entry which is preliminary data.</text>
</comment>
<dbReference type="InterPro" id="IPR058982">
    <property type="entry name" value="Beta-barrel_AprE"/>
</dbReference>
<evidence type="ECO:0000313" key="10">
    <source>
        <dbReference type="Proteomes" id="UP000191154"/>
    </source>
</evidence>
<dbReference type="GO" id="GO:0016020">
    <property type="term" value="C:membrane"/>
    <property type="evidence" value="ECO:0007669"/>
    <property type="project" value="UniProtKB-SubCell"/>
</dbReference>
<comment type="subcellular location">
    <subcellularLocation>
        <location evidence="1">Membrane</location>
        <topology evidence="1">Single-pass membrane protein</topology>
    </subcellularLocation>
</comment>
<dbReference type="InterPro" id="IPR050739">
    <property type="entry name" value="MFP"/>
</dbReference>
<comment type="similarity">
    <text evidence="2">Belongs to the membrane fusion protein (MFP) (TC 8.A.1) family.</text>
</comment>
<dbReference type="Pfam" id="PF25935">
    <property type="entry name" value="BSH_LcnD"/>
    <property type="match status" value="1"/>
</dbReference>
<name>A0A1S8N4J1_CLOSA</name>
<evidence type="ECO:0000256" key="2">
    <source>
        <dbReference type="ARBA" id="ARBA00009477"/>
    </source>
</evidence>
<proteinExistence type="inferred from homology"/>
<dbReference type="InterPro" id="IPR058786">
    <property type="entry name" value="BSH_LcnD"/>
</dbReference>
<evidence type="ECO:0000256" key="3">
    <source>
        <dbReference type="ARBA" id="ARBA00022692"/>
    </source>
</evidence>